<evidence type="ECO:0000313" key="10">
    <source>
        <dbReference type="RefSeq" id="XP_033168619.1"/>
    </source>
</evidence>
<dbReference type="Pfam" id="PF02268">
    <property type="entry name" value="TFIIA_gamma_N"/>
    <property type="match status" value="1"/>
</dbReference>
<dbReference type="PIRSF" id="PIRSF009415">
    <property type="entry name" value="Hum_TFIIA_gamma"/>
    <property type="match status" value="1"/>
</dbReference>
<keyword evidence="4 6" id="KW-0804">Transcription</keyword>
<evidence type="ECO:0000256" key="2">
    <source>
        <dbReference type="ARBA" id="ARBA00007675"/>
    </source>
</evidence>
<evidence type="ECO:0000256" key="1">
    <source>
        <dbReference type="ARBA" id="ARBA00004123"/>
    </source>
</evidence>
<dbReference type="PANTHER" id="PTHR10966">
    <property type="entry name" value="TRANSCRIPTION INITIATION FACTOR IIA SUBUNIT 2"/>
    <property type="match status" value="1"/>
</dbReference>
<gene>
    <name evidence="10" type="primary">LOC117146488</name>
</gene>
<comment type="similarity">
    <text evidence="2 6">Belongs to the TFIIA subunit 2 family.</text>
</comment>
<evidence type="ECO:0000256" key="5">
    <source>
        <dbReference type="ARBA" id="ARBA00023242"/>
    </source>
</evidence>
<dbReference type="Proteomes" id="UP000515162">
    <property type="component" value="Chromosome X"/>
</dbReference>
<evidence type="ECO:0000256" key="3">
    <source>
        <dbReference type="ARBA" id="ARBA00023015"/>
    </source>
</evidence>
<dbReference type="Gene3D" id="1.10.287.190">
    <property type="entry name" value="Transcription factor IIA gamma subunit, alpha-helical domain"/>
    <property type="match status" value="1"/>
</dbReference>
<dbReference type="GO" id="GO:0005672">
    <property type="term" value="C:transcription factor TFIIA complex"/>
    <property type="evidence" value="ECO:0007669"/>
    <property type="project" value="InterPro"/>
</dbReference>
<name>A0A6P8KXQ8_DROMA</name>
<comment type="subcellular location">
    <subcellularLocation>
        <location evidence="1 6">Nucleus</location>
    </subcellularLocation>
</comment>
<comment type="function">
    <text evidence="6">TFIIA is a component of the transcription machinery of RNA polymerase II and plays an important role in transcriptional activation.</text>
</comment>
<dbReference type="GO" id="GO:0006367">
    <property type="term" value="P:transcription initiation at RNA polymerase II promoter"/>
    <property type="evidence" value="ECO:0007669"/>
    <property type="project" value="InterPro"/>
</dbReference>
<dbReference type="SUPFAM" id="SSF47396">
    <property type="entry name" value="Transcription factor IIA (TFIIA), alpha-helical domain"/>
    <property type="match status" value="1"/>
</dbReference>
<dbReference type="GeneID" id="117146488"/>
<accession>A0A6P8KXQ8</accession>
<proteinExistence type="inferred from homology"/>
<feature type="domain" description="Transcription initiation factor IIA gamma subunit N-terminal" evidence="7">
    <location>
        <begin position="2"/>
        <end position="48"/>
    </location>
</feature>
<dbReference type="CDD" id="cd10145">
    <property type="entry name" value="TFIIA_gamma_N"/>
    <property type="match status" value="1"/>
</dbReference>
<dbReference type="RefSeq" id="XP_033168619.1">
    <property type="nucleotide sequence ID" value="XM_033312728.1"/>
</dbReference>
<evidence type="ECO:0000313" key="9">
    <source>
        <dbReference type="Proteomes" id="UP000515162"/>
    </source>
</evidence>
<feature type="domain" description="Transcription initiation factor IIA gamma subunit C-terminal" evidence="8">
    <location>
        <begin position="61"/>
        <end position="100"/>
    </location>
</feature>
<evidence type="ECO:0000259" key="8">
    <source>
        <dbReference type="Pfam" id="PF02751"/>
    </source>
</evidence>
<reference evidence="10" key="1">
    <citation type="submission" date="2025-08" db="UniProtKB">
        <authorList>
            <consortium name="RefSeq"/>
        </authorList>
    </citation>
    <scope>IDENTIFICATION</scope>
    <source>
        <strain evidence="10">Mau12</strain>
        <tissue evidence="10">Whole Body</tissue>
    </source>
</reference>
<organism evidence="9 10">
    <name type="scientific">Drosophila mauritiana</name>
    <name type="common">Fruit fly</name>
    <dbReference type="NCBI Taxonomy" id="7226"/>
    <lineage>
        <taxon>Eukaryota</taxon>
        <taxon>Metazoa</taxon>
        <taxon>Ecdysozoa</taxon>
        <taxon>Arthropoda</taxon>
        <taxon>Hexapoda</taxon>
        <taxon>Insecta</taxon>
        <taxon>Pterygota</taxon>
        <taxon>Neoptera</taxon>
        <taxon>Endopterygota</taxon>
        <taxon>Diptera</taxon>
        <taxon>Brachycera</taxon>
        <taxon>Muscomorpha</taxon>
        <taxon>Ephydroidea</taxon>
        <taxon>Drosophilidae</taxon>
        <taxon>Drosophila</taxon>
        <taxon>Sophophora</taxon>
    </lineage>
</organism>
<dbReference type="Gene3D" id="2.30.18.10">
    <property type="entry name" value="Transcription factor IIA (TFIIA), beta-barrel domain"/>
    <property type="match status" value="1"/>
</dbReference>
<evidence type="ECO:0000256" key="6">
    <source>
        <dbReference type="PIRNR" id="PIRNR009415"/>
    </source>
</evidence>
<dbReference type="InterPro" id="IPR015871">
    <property type="entry name" value="TFIIA_gsu_C"/>
</dbReference>
<sequence length="107" mass="12316">MNYQHYRAITLGSTLQETLDEMMKRGDITQEIANLVLQKYDKSLKSALKEHGTSNMTFTAGRLQTFRFCDNVWTLILKDAEFREDQHSMKVDVVKVVACLGKDNVNE</sequence>
<dbReference type="InterPro" id="IPR009088">
    <property type="entry name" value="TFIIA_b-brl"/>
</dbReference>
<dbReference type="Pfam" id="PF02751">
    <property type="entry name" value="TFIIA_gamma_C"/>
    <property type="match status" value="1"/>
</dbReference>
<evidence type="ECO:0000256" key="4">
    <source>
        <dbReference type="ARBA" id="ARBA00023163"/>
    </source>
</evidence>
<keyword evidence="5 6" id="KW-0539">Nucleus</keyword>
<dbReference type="SUPFAM" id="SSF50784">
    <property type="entry name" value="Transcription factor IIA (TFIIA), beta-barrel domain"/>
    <property type="match status" value="1"/>
</dbReference>
<dbReference type="InterPro" id="IPR009083">
    <property type="entry name" value="TFIIA_a-hlx"/>
</dbReference>
<keyword evidence="9" id="KW-1185">Reference proteome</keyword>
<keyword evidence="3 6" id="KW-0805">Transcription regulation</keyword>
<dbReference type="AlphaFoldDB" id="A0A6P8KXQ8"/>
<dbReference type="CDD" id="cd10014">
    <property type="entry name" value="TFIIA_gamma_C"/>
    <property type="match status" value="1"/>
</dbReference>
<dbReference type="InterPro" id="IPR015872">
    <property type="entry name" value="TFIIA_gsu_N"/>
</dbReference>
<protein>
    <recommendedName>
        <fullName evidence="6">Transcription initiation factor IIA subunit 2</fullName>
    </recommendedName>
</protein>
<evidence type="ECO:0000259" key="7">
    <source>
        <dbReference type="Pfam" id="PF02268"/>
    </source>
</evidence>
<dbReference type="InterPro" id="IPR003194">
    <property type="entry name" value="TFIIA_gsu"/>
</dbReference>